<reference evidence="1" key="1">
    <citation type="submission" date="2019-04" db="EMBL/GenBank/DDBJ databases">
        <title>Microbes associate with the intestines of laboratory mice.</title>
        <authorList>
            <person name="Navarre W."/>
            <person name="Wong E."/>
            <person name="Huang K."/>
            <person name="Tropini C."/>
            <person name="Ng K."/>
            <person name="Yu B."/>
        </authorList>
    </citation>
    <scope>NUCLEOTIDE SEQUENCE</scope>
    <source>
        <strain evidence="1">NM01_1-7b</strain>
    </source>
</reference>
<gene>
    <name evidence="1" type="ORF">E5329_28425</name>
</gene>
<keyword evidence="2" id="KW-1185">Reference proteome</keyword>
<proteinExistence type="predicted"/>
<organism evidence="1 2">
    <name type="scientific">Petralouisia muris</name>
    <dbReference type="NCBI Taxonomy" id="3032872"/>
    <lineage>
        <taxon>Bacteria</taxon>
        <taxon>Bacillati</taxon>
        <taxon>Bacillota</taxon>
        <taxon>Clostridia</taxon>
        <taxon>Lachnospirales</taxon>
        <taxon>Lachnospiraceae</taxon>
        <taxon>Petralouisia</taxon>
    </lineage>
</organism>
<dbReference type="Proteomes" id="UP000304953">
    <property type="component" value="Unassembled WGS sequence"/>
</dbReference>
<comment type="caution">
    <text evidence="1">The sequence shown here is derived from an EMBL/GenBank/DDBJ whole genome shotgun (WGS) entry which is preliminary data.</text>
</comment>
<evidence type="ECO:0000313" key="2">
    <source>
        <dbReference type="Proteomes" id="UP000304953"/>
    </source>
</evidence>
<protein>
    <submittedName>
        <fullName evidence="1">DUF4368 domain-containing protein</fullName>
    </submittedName>
</protein>
<accession>A0AC61RNU3</accession>
<evidence type="ECO:0000313" key="1">
    <source>
        <dbReference type="EMBL" id="TGY86127.1"/>
    </source>
</evidence>
<sequence length="596" mass="68344">MANMAQKTKITALYERLSRDDELQGPSNSILNQQAFLEDFAQRNGFTNVRHFTDDGVSGTTFDRDGFKAMIAEVEAGNVSTIIVKDMSRFGRDYLKVGFYTDVMFRDKGIRFIAVNNSIDSDKQGDNDFTPFLNIMNEFYARDSSRKIQAIFKSRMEKGLRCSGSVPYGYRRDPEDKQHLIVDEEAAAVVRRIFQMVIEGKGVQAIARTLTKDKILIPAAYAQQHYPENHHSHGYYDPCLWSSTAVSYILEKQEYMGHTVLGKTICEDYKTKKRRKAKPEELMIFRDTHEAIVDEETWQLAHRLKRTIRKPSYPDHPSNPLTGLLYCTDCGCKMTHRQPSPTKKKVFDADDAYLCGGYRHLTRDCTMHFIKTSTVEKLVLTAIREVSAYVREDEKEFIRIVRDTASAGQEQTAREQKKRLRQVEKRIAELDELIKKLYEGNATGKIPDKHFNRLLAEYDTEQSALEQEAAELKEGITAQAEDGMRAQRFVSLVRRYTSFDELTMPMLNEFIEKIVVHEADKSTGDRRQKVDIYFNFIGCFVPPKPEVILTAEEEAKAQKALAARNREREQNRLRMRQVRVAQRAAKGAGEVSSPAG</sequence>
<dbReference type="EMBL" id="SRYA01000160">
    <property type="protein sequence ID" value="TGY86127.1"/>
    <property type="molecule type" value="Genomic_DNA"/>
</dbReference>
<name>A0AC61RNU3_9FIRM</name>